<accession>A0A4S2KZY1</accession>
<name>A0A4S2KZY1_9HYME</name>
<dbReference type="InterPro" id="IPR040155">
    <property type="entry name" value="CEBPZ/Mak21-like"/>
</dbReference>
<dbReference type="NCBIfam" id="TIGR00175">
    <property type="entry name" value="mito_nad_idh"/>
    <property type="match status" value="1"/>
</dbReference>
<dbReference type="InterPro" id="IPR004434">
    <property type="entry name" value="Isocitrate_DH_NAD"/>
</dbReference>
<dbReference type="InterPro" id="IPR016024">
    <property type="entry name" value="ARM-type_fold"/>
</dbReference>
<evidence type="ECO:0000256" key="7">
    <source>
        <dbReference type="SAM" id="MobiDB-lite"/>
    </source>
</evidence>
<evidence type="ECO:0000313" key="9">
    <source>
        <dbReference type="EMBL" id="TGZ53799.1"/>
    </source>
</evidence>
<organism evidence="9 10">
    <name type="scientific">Temnothorax longispinosus</name>
    <dbReference type="NCBI Taxonomy" id="300112"/>
    <lineage>
        <taxon>Eukaryota</taxon>
        <taxon>Metazoa</taxon>
        <taxon>Ecdysozoa</taxon>
        <taxon>Arthropoda</taxon>
        <taxon>Hexapoda</taxon>
        <taxon>Insecta</taxon>
        <taxon>Pterygota</taxon>
        <taxon>Neoptera</taxon>
        <taxon>Endopterygota</taxon>
        <taxon>Hymenoptera</taxon>
        <taxon>Apocrita</taxon>
        <taxon>Aculeata</taxon>
        <taxon>Formicoidea</taxon>
        <taxon>Formicidae</taxon>
        <taxon>Myrmicinae</taxon>
        <taxon>Temnothorax</taxon>
    </lineage>
</organism>
<keyword evidence="10" id="KW-1185">Reference proteome</keyword>
<feature type="compositionally biased region" description="Acidic residues" evidence="7">
    <location>
        <begin position="824"/>
        <end position="833"/>
    </location>
</feature>
<keyword evidence="6" id="KW-0496">Mitochondrion</keyword>
<dbReference type="InterPro" id="IPR024084">
    <property type="entry name" value="IsoPropMal-DH-like_dom"/>
</dbReference>
<evidence type="ECO:0000256" key="6">
    <source>
        <dbReference type="ARBA" id="ARBA00023128"/>
    </source>
</evidence>
<comment type="caution">
    <text evidence="9">The sequence shown here is derived from an EMBL/GenBank/DDBJ whole genome shotgun (WGS) entry which is preliminary data.</text>
</comment>
<feature type="compositionally biased region" description="Acidic residues" evidence="7">
    <location>
        <begin position="747"/>
        <end position="817"/>
    </location>
</feature>
<dbReference type="Pfam" id="PF03914">
    <property type="entry name" value="CBF"/>
    <property type="match status" value="1"/>
</dbReference>
<dbReference type="GO" id="GO:0005634">
    <property type="term" value="C:nucleus"/>
    <property type="evidence" value="ECO:0007669"/>
    <property type="project" value="UniProtKB-ARBA"/>
</dbReference>
<comment type="similarity">
    <text evidence="2">Belongs to the isocitrate and isopropylmalate dehydrogenases family.</text>
</comment>
<reference evidence="9 10" key="1">
    <citation type="journal article" date="2019" name="Philos. Trans. R. Soc. Lond., B, Biol. Sci.">
        <title>Ant behaviour and brain gene expression of defending hosts depend on the ecological success of the intruding social parasite.</title>
        <authorList>
            <person name="Kaur R."/>
            <person name="Stoldt M."/>
            <person name="Jongepier E."/>
            <person name="Feldmeyer B."/>
            <person name="Menzel F."/>
            <person name="Bornberg-Bauer E."/>
            <person name="Foitzik S."/>
        </authorList>
    </citation>
    <scope>NUCLEOTIDE SEQUENCE [LARGE SCALE GENOMIC DNA]</scope>
    <source>
        <tissue evidence="9">Whole body</tissue>
    </source>
</reference>
<dbReference type="EMBL" id="QBLH01000893">
    <property type="protein sequence ID" value="TGZ53799.1"/>
    <property type="molecule type" value="Genomic_DNA"/>
</dbReference>
<sequence>MVSDLNEKSLYHKRFTNDFEVNNKMKRGFDDNFATGEAATGIKQKWYEEYQKAEGPCKHSKSEADVLHLRDEGKKYLDAETAAFQLKQSRSHDSETKWLKTALQRGTTSDKIAASIVLVQDNPKYNLGRLVSLVSQVRGAKHNQCGMIIVSLKELFLADLLHPKFRLLKLEEQNLDRLNMGNGSDFIVKTNAARNRLLAHWYFEDQLREQYERFVLNLSAVASDTVDTNREKAISAMADLLIGNAEQEHKLLELLVNKIGDPSSKVGSKAVFCINKLLHEHPNMKLVILREVEKLLFRKNVGQRTQYYAICLLAQYVLDRNDEEIAGTLIEVYFAFFKACLKKGEPDTRMMAAILMGVNRAYPFAKVDSKILNEHVDSIYKVVHLGSFNVSLNALSLLHQITGKDESQASRFYSAFYRKLFDRQIGVANKHAVFLNLLYRVLQKDQSVLRSYAFIKRILQIAFYFPANMACAMLYIVSKILQSRQDLKHMLLESHKAIKVENDVCEVDDSSSDTEDVRVIENESSIMLSNVTVGEDTASETKPDVKKETDVKIEAQNIKSYDPFCRNPLYAGAMKGLNTELEALSRHFHPSVALFANQIIQGKSIEYTGDPLEDLTLIRFLDRYVFKNPKKLEDKKVQKKNDPLAQRAGYTPKGIRALPVDSAAYLDEREERIPVDELFLYRYLKQKDEIKKRTKKEDEDEDDDDLDSVNSEEFNDMLDRMGGSQDFGDLDIAADILPRKKKGKTDEDSDDEDEDDADNDDQSEDGDITDDVSEDLDEDVGDDNDLQDLSDIDLADVDDGEDLSDIDLADVDEDLSDMEFNGSENEEDVDDELISSLNKKLNAKGPKSKGKKKGIDSNIFVSAEKFAEMLEEQNKTRGKHGGSNVFSSSDGASAKQIDWEVKRHQRMKGSFGKKRKSMAARSVLRYLKPKSIIFQSHRCASLSAFDIQHKTPTIKKVMPIPKAHYGGRHTVTMLPGAGIGPELMGYVKEDVEIDPNADDNVDLDYAITSIRRNGVALKGNIETRSTETDVRSRNVALRNELDLYVNVLHCVSYPGVNSRQKNIDIVIVRQNTEGEYSMLEHESVSGVIESMKIITNSNSERVARYAFEYAKRNGRKKVTTVHKANIMKLSDGLFLEISRRVAKDYPDIIHNDMIIDNCCMQLVSNPHQFDVVLTTNLYGAIVSNVVCGLLGGAGLLAGKNYGDHYTIFEPGTRNTGTSIAGKNIANPIAMLNAAVDMLRHLGNKHHATVIQNAINKTINEGVHTRDLGGTATSREVVDNILKHIKIATA</sequence>
<evidence type="ECO:0000256" key="1">
    <source>
        <dbReference type="ARBA" id="ARBA00004173"/>
    </source>
</evidence>
<gene>
    <name evidence="9" type="ORF">DBV15_10182</name>
</gene>
<evidence type="ECO:0000256" key="2">
    <source>
        <dbReference type="ARBA" id="ARBA00007769"/>
    </source>
</evidence>
<dbReference type="SUPFAM" id="SSF48371">
    <property type="entry name" value="ARM repeat"/>
    <property type="match status" value="1"/>
</dbReference>
<dbReference type="SMART" id="SM01329">
    <property type="entry name" value="Iso_dh"/>
    <property type="match status" value="1"/>
</dbReference>
<dbReference type="Gene3D" id="3.40.718.10">
    <property type="entry name" value="Isopropylmalate Dehydrogenase"/>
    <property type="match status" value="1"/>
</dbReference>
<dbReference type="InterPro" id="IPR011989">
    <property type="entry name" value="ARM-like"/>
</dbReference>
<dbReference type="Pfam" id="PF00180">
    <property type="entry name" value="Iso_dh"/>
    <property type="match status" value="1"/>
</dbReference>
<keyword evidence="4" id="KW-0816">Tricarboxylic acid cycle</keyword>
<evidence type="ECO:0000256" key="4">
    <source>
        <dbReference type="ARBA" id="ARBA00022532"/>
    </source>
</evidence>
<dbReference type="SUPFAM" id="SSF53659">
    <property type="entry name" value="Isocitrate/Isopropylmalate dehydrogenase-like"/>
    <property type="match status" value="1"/>
</dbReference>
<proteinExistence type="inferred from homology"/>
<keyword evidence="5" id="KW-0809">Transit peptide</keyword>
<comment type="similarity">
    <text evidence="3">Belongs to the CBF/MAK21 family.</text>
</comment>
<dbReference type="PANTHER" id="PTHR12048">
    <property type="entry name" value="CCAAT-BINDING FACTOR-RELATED"/>
    <property type="match status" value="1"/>
</dbReference>
<evidence type="ECO:0000256" key="5">
    <source>
        <dbReference type="ARBA" id="ARBA00022946"/>
    </source>
</evidence>
<dbReference type="Proteomes" id="UP000310200">
    <property type="component" value="Unassembled WGS sequence"/>
</dbReference>
<feature type="domain" description="Isopropylmalate dehydrogenase-like" evidence="8">
    <location>
        <begin position="970"/>
        <end position="1280"/>
    </location>
</feature>
<dbReference type="GO" id="GO:0005739">
    <property type="term" value="C:mitochondrion"/>
    <property type="evidence" value="ECO:0007669"/>
    <property type="project" value="UniProtKB-SubCell"/>
</dbReference>
<protein>
    <recommendedName>
        <fullName evidence="8">Isopropylmalate dehydrogenase-like domain-containing protein</fullName>
    </recommendedName>
</protein>
<dbReference type="FunFam" id="3.40.718.10:FF:000001">
    <property type="entry name" value="Isocitrate dehydrogenase [NAD] subunit, mitochondrial"/>
    <property type="match status" value="1"/>
</dbReference>
<dbReference type="Gene3D" id="1.25.10.10">
    <property type="entry name" value="Leucine-rich Repeat Variant"/>
    <property type="match status" value="1"/>
</dbReference>
<dbReference type="GO" id="GO:0006099">
    <property type="term" value="P:tricarboxylic acid cycle"/>
    <property type="evidence" value="ECO:0007669"/>
    <property type="project" value="UniProtKB-KW"/>
</dbReference>
<evidence type="ECO:0000313" key="10">
    <source>
        <dbReference type="Proteomes" id="UP000310200"/>
    </source>
</evidence>
<dbReference type="STRING" id="300112.A0A4S2KZY1"/>
<evidence type="ECO:0000259" key="8">
    <source>
        <dbReference type="SMART" id="SM01329"/>
    </source>
</evidence>
<comment type="subcellular location">
    <subcellularLocation>
        <location evidence="1">Mitochondrion</location>
    </subcellularLocation>
</comment>
<evidence type="ECO:0000256" key="3">
    <source>
        <dbReference type="ARBA" id="ARBA00007797"/>
    </source>
</evidence>
<feature type="compositionally biased region" description="Acidic residues" evidence="7">
    <location>
        <begin position="698"/>
        <end position="707"/>
    </location>
</feature>
<dbReference type="PANTHER" id="PTHR12048:SF0">
    <property type="entry name" value="CCAAT_ENHANCER-BINDING PROTEIN ZETA"/>
    <property type="match status" value="1"/>
</dbReference>
<feature type="region of interest" description="Disordered" evidence="7">
    <location>
        <begin position="691"/>
        <end position="710"/>
    </location>
</feature>
<feature type="region of interest" description="Disordered" evidence="7">
    <location>
        <begin position="717"/>
        <end position="833"/>
    </location>
</feature>
<dbReference type="InterPro" id="IPR005612">
    <property type="entry name" value="CCAAT-binding_factor"/>
</dbReference>